<dbReference type="InterPro" id="IPR023393">
    <property type="entry name" value="START-like_dom_sf"/>
</dbReference>
<dbReference type="SUPFAM" id="SSF55961">
    <property type="entry name" value="Bet v1-like"/>
    <property type="match status" value="1"/>
</dbReference>
<dbReference type="GO" id="GO:0005737">
    <property type="term" value="C:cytoplasm"/>
    <property type="evidence" value="ECO:0007669"/>
    <property type="project" value="TreeGrafter"/>
</dbReference>
<dbReference type="InterPro" id="IPR000916">
    <property type="entry name" value="Bet_v_I/MLP"/>
</dbReference>
<feature type="domain" description="Bet v I/Major latex protein" evidence="2">
    <location>
        <begin position="3"/>
        <end position="155"/>
    </location>
</feature>
<evidence type="ECO:0000313" key="4">
    <source>
        <dbReference type="Proteomes" id="UP000655225"/>
    </source>
</evidence>
<dbReference type="OrthoDB" id="1565598at2759"/>
<organism evidence="3 4">
    <name type="scientific">Tetracentron sinense</name>
    <name type="common">Spur-leaf</name>
    <dbReference type="NCBI Taxonomy" id="13715"/>
    <lineage>
        <taxon>Eukaryota</taxon>
        <taxon>Viridiplantae</taxon>
        <taxon>Streptophyta</taxon>
        <taxon>Embryophyta</taxon>
        <taxon>Tracheophyta</taxon>
        <taxon>Spermatophyta</taxon>
        <taxon>Magnoliopsida</taxon>
        <taxon>Trochodendrales</taxon>
        <taxon>Trochodendraceae</taxon>
        <taxon>Tetracentron</taxon>
    </lineage>
</organism>
<dbReference type="GO" id="GO:0038023">
    <property type="term" value="F:signaling receptor activity"/>
    <property type="evidence" value="ECO:0007669"/>
    <property type="project" value="InterPro"/>
</dbReference>
<evidence type="ECO:0000313" key="3">
    <source>
        <dbReference type="EMBL" id="KAF8387771.1"/>
    </source>
</evidence>
<dbReference type="SMART" id="SM01037">
    <property type="entry name" value="Bet_v_1"/>
    <property type="match status" value="1"/>
</dbReference>
<accession>A0A834YLE0</accession>
<proteinExistence type="inferred from homology"/>
<dbReference type="PRINTS" id="PR00634">
    <property type="entry name" value="BETALLERGEN"/>
</dbReference>
<dbReference type="Gene3D" id="3.30.530.20">
    <property type="match status" value="1"/>
</dbReference>
<name>A0A834YLE0_TETSI</name>
<sequence length="160" mass="18050">MGVTSFAQEFESPIAPARMFKALILDSDNLSPKLMPHSIKSIDTIQGDGGVGSIKQLNFTEGSHFKYMKHRIDKLDKENFVCKYTLIEGDILGENLKSIAYEVTFEAYGDGGCIFKMLSEYHTEDDVEYKEEDIEFGKEKAMGMYKVMEAYLLANPDAYA</sequence>
<dbReference type="GO" id="GO:0004864">
    <property type="term" value="F:protein phosphatase inhibitor activity"/>
    <property type="evidence" value="ECO:0007669"/>
    <property type="project" value="InterPro"/>
</dbReference>
<dbReference type="AlphaFoldDB" id="A0A834YLE0"/>
<keyword evidence="4" id="KW-1185">Reference proteome</keyword>
<dbReference type="InterPro" id="IPR050279">
    <property type="entry name" value="Plant_def-hormone_signal"/>
</dbReference>
<dbReference type="InterPro" id="IPR024949">
    <property type="entry name" value="Bet_v_I_allergen"/>
</dbReference>
<dbReference type="FunFam" id="3.30.530.20:FF:000007">
    <property type="entry name" value="Major pollen allergen Bet v 1-A"/>
    <property type="match status" value="1"/>
</dbReference>
<comment type="caution">
    <text evidence="3">The sequence shown here is derived from an EMBL/GenBank/DDBJ whole genome shotgun (WGS) entry which is preliminary data.</text>
</comment>
<dbReference type="PANTHER" id="PTHR31213:SF157">
    <property type="entry name" value="MAJOR ALLERGEN MAL D 1-LIKE"/>
    <property type="match status" value="1"/>
</dbReference>
<protein>
    <recommendedName>
        <fullName evidence="2">Bet v I/Major latex protein domain-containing protein</fullName>
    </recommendedName>
</protein>
<gene>
    <name evidence="3" type="ORF">HHK36_026426</name>
</gene>
<evidence type="ECO:0000256" key="1">
    <source>
        <dbReference type="ARBA" id="ARBA00009744"/>
    </source>
</evidence>
<dbReference type="Pfam" id="PF00407">
    <property type="entry name" value="Bet_v_1"/>
    <property type="match status" value="1"/>
</dbReference>
<comment type="similarity">
    <text evidence="1">Belongs to the BetVI family.</text>
</comment>
<dbReference type="Proteomes" id="UP000655225">
    <property type="component" value="Unassembled WGS sequence"/>
</dbReference>
<dbReference type="EMBL" id="JABCRI010000020">
    <property type="protein sequence ID" value="KAF8387771.1"/>
    <property type="molecule type" value="Genomic_DNA"/>
</dbReference>
<evidence type="ECO:0000259" key="2">
    <source>
        <dbReference type="SMART" id="SM01037"/>
    </source>
</evidence>
<dbReference type="CDD" id="cd07816">
    <property type="entry name" value="Bet_v1-like"/>
    <property type="match status" value="1"/>
</dbReference>
<reference evidence="3 4" key="1">
    <citation type="submission" date="2020-04" db="EMBL/GenBank/DDBJ databases">
        <title>Plant Genome Project.</title>
        <authorList>
            <person name="Zhang R.-G."/>
        </authorList>
    </citation>
    <scope>NUCLEOTIDE SEQUENCE [LARGE SCALE GENOMIC DNA]</scope>
    <source>
        <strain evidence="3">YNK0</strain>
        <tissue evidence="3">Leaf</tissue>
    </source>
</reference>
<dbReference type="GO" id="GO:0009738">
    <property type="term" value="P:abscisic acid-activated signaling pathway"/>
    <property type="evidence" value="ECO:0007669"/>
    <property type="project" value="InterPro"/>
</dbReference>
<dbReference type="PANTHER" id="PTHR31213">
    <property type="entry name" value="OS08G0374000 PROTEIN-RELATED"/>
    <property type="match status" value="1"/>
</dbReference>
<dbReference type="GO" id="GO:0010427">
    <property type="term" value="F:abscisic acid binding"/>
    <property type="evidence" value="ECO:0007669"/>
    <property type="project" value="InterPro"/>
</dbReference>
<dbReference type="GO" id="GO:0006952">
    <property type="term" value="P:defense response"/>
    <property type="evidence" value="ECO:0007669"/>
    <property type="project" value="InterPro"/>
</dbReference>
<dbReference type="OMA" id="ITPIRLF"/>
<dbReference type="GO" id="GO:0005634">
    <property type="term" value="C:nucleus"/>
    <property type="evidence" value="ECO:0007669"/>
    <property type="project" value="TreeGrafter"/>
</dbReference>